<dbReference type="AlphaFoldDB" id="A0A0C3PTD8"/>
<dbReference type="STRING" id="1051891.A0A0C3PTD8"/>
<dbReference type="OrthoDB" id="2638553at2759"/>
<name>A0A0C3PTD8_9AGAM</name>
<dbReference type="Gene3D" id="2.60.120.650">
    <property type="entry name" value="Cupin"/>
    <property type="match status" value="1"/>
</dbReference>
<reference evidence="2 3" key="1">
    <citation type="submission" date="2014-04" db="EMBL/GenBank/DDBJ databases">
        <authorList>
            <consortium name="DOE Joint Genome Institute"/>
            <person name="Kuo A."/>
            <person name="Girlanda M."/>
            <person name="Perotto S."/>
            <person name="Kohler A."/>
            <person name="Nagy L.G."/>
            <person name="Floudas D."/>
            <person name="Copeland A."/>
            <person name="Barry K.W."/>
            <person name="Cichocki N."/>
            <person name="Veneault-Fourrey C."/>
            <person name="LaButti K."/>
            <person name="Lindquist E.A."/>
            <person name="Lipzen A."/>
            <person name="Lundell T."/>
            <person name="Morin E."/>
            <person name="Murat C."/>
            <person name="Sun H."/>
            <person name="Tunlid A."/>
            <person name="Henrissat B."/>
            <person name="Grigoriev I.V."/>
            <person name="Hibbett D.S."/>
            <person name="Martin F."/>
            <person name="Nordberg H.P."/>
            <person name="Cantor M.N."/>
            <person name="Hua S.X."/>
        </authorList>
    </citation>
    <scope>NUCLEOTIDE SEQUENCE [LARGE SCALE GENOMIC DNA]</scope>
    <source>
        <strain evidence="2 3">MUT 4182</strain>
    </source>
</reference>
<evidence type="ECO:0000313" key="3">
    <source>
        <dbReference type="Proteomes" id="UP000054248"/>
    </source>
</evidence>
<reference evidence="3" key="2">
    <citation type="submission" date="2015-01" db="EMBL/GenBank/DDBJ databases">
        <title>Evolutionary Origins and Diversification of the Mycorrhizal Mutualists.</title>
        <authorList>
            <consortium name="DOE Joint Genome Institute"/>
            <consortium name="Mycorrhizal Genomics Consortium"/>
            <person name="Kohler A."/>
            <person name="Kuo A."/>
            <person name="Nagy L.G."/>
            <person name="Floudas D."/>
            <person name="Copeland A."/>
            <person name="Barry K.W."/>
            <person name="Cichocki N."/>
            <person name="Veneault-Fourrey C."/>
            <person name="LaButti K."/>
            <person name="Lindquist E.A."/>
            <person name="Lipzen A."/>
            <person name="Lundell T."/>
            <person name="Morin E."/>
            <person name="Murat C."/>
            <person name="Riley R."/>
            <person name="Ohm R."/>
            <person name="Sun H."/>
            <person name="Tunlid A."/>
            <person name="Henrissat B."/>
            <person name="Grigoriev I.V."/>
            <person name="Hibbett D.S."/>
            <person name="Martin F."/>
        </authorList>
    </citation>
    <scope>NUCLEOTIDE SEQUENCE [LARGE SCALE GENOMIC DNA]</scope>
    <source>
        <strain evidence="3">MUT 4182</strain>
    </source>
</reference>
<organism evidence="2 3">
    <name type="scientific">Tulasnella calospora MUT 4182</name>
    <dbReference type="NCBI Taxonomy" id="1051891"/>
    <lineage>
        <taxon>Eukaryota</taxon>
        <taxon>Fungi</taxon>
        <taxon>Dikarya</taxon>
        <taxon>Basidiomycota</taxon>
        <taxon>Agaricomycotina</taxon>
        <taxon>Agaricomycetes</taxon>
        <taxon>Cantharellales</taxon>
        <taxon>Tulasnellaceae</taxon>
        <taxon>Tulasnella</taxon>
    </lineage>
</organism>
<dbReference type="HOGENOM" id="CLU_499856_0_0_1"/>
<feature type="region of interest" description="Disordered" evidence="1">
    <location>
        <begin position="218"/>
        <end position="237"/>
    </location>
</feature>
<proteinExistence type="predicted"/>
<gene>
    <name evidence="2" type="ORF">M407DRAFT_32270</name>
</gene>
<evidence type="ECO:0000313" key="2">
    <source>
        <dbReference type="EMBL" id="KIO18045.1"/>
    </source>
</evidence>
<dbReference type="Proteomes" id="UP000054248">
    <property type="component" value="Unassembled WGS sequence"/>
</dbReference>
<accession>A0A0C3PTD8</accession>
<dbReference type="EMBL" id="KN823318">
    <property type="protein sequence ID" value="KIO18045.1"/>
    <property type="molecule type" value="Genomic_DNA"/>
</dbReference>
<evidence type="ECO:0000256" key="1">
    <source>
        <dbReference type="SAM" id="MobiDB-lite"/>
    </source>
</evidence>
<sequence length="545" mass="61429">MSSQASLSDQIQSHWRQRYEWYGKLDPKRSDVRQPVSSLASRLPDPPAPPPPLQARPTYDLDDESLGTGLYGYIDAHNLEMSVAVPINTLLTKGYACLHWLFRTALPYTSDERSCQYKNEDAVEPKLLRETLVGGGYCVVESLRPDSNSFNGAKLSMFDNLTTQLYQLSATAEGQDILGRNSVPLEPDYEEQFKCQKHAVSVLEKGLAPLFEKNEWSQPLPAEKKKRKTRTAGPQNIDRIDTDWDHAKVPFRQFLQCSADHGTIYNFLDCKLYGGGDRPRFINTVADDIRTMTCIQQSNLPTDTMGYHSWALLAHAGALTLVHHDSGGLSTFVVESLGVKYWFYFQWVMKEPSTKARALRYQAASDHNVMSMEYDSQPPWIRYNKLTQEFEYDEGIAKGAESDKWREDNPKVSQLVQPSDAMHVVYNATDCVAVGGHFLSFESLRLAELAWCADHVSTTPLTNDSHPAINLLLQGMSLLLDDQGVSTTVEPLYALSRMVFHHEAYALPRASNELEELVDMAIRDTATKILRRKLAAADLFIPPIE</sequence>
<evidence type="ECO:0008006" key="4">
    <source>
        <dbReference type="Google" id="ProtNLM"/>
    </source>
</evidence>
<protein>
    <recommendedName>
        <fullName evidence="4">JmjC domain-containing protein</fullName>
    </recommendedName>
</protein>
<keyword evidence="3" id="KW-1185">Reference proteome</keyword>
<feature type="compositionally biased region" description="Pro residues" evidence="1">
    <location>
        <begin position="44"/>
        <end position="54"/>
    </location>
</feature>
<feature type="region of interest" description="Disordered" evidence="1">
    <location>
        <begin position="26"/>
        <end position="60"/>
    </location>
</feature>